<keyword evidence="2" id="KW-0472">Membrane</keyword>
<dbReference type="AlphaFoldDB" id="A0A918B7A3"/>
<protein>
    <recommendedName>
        <fullName evidence="3">DAGKc domain-containing protein</fullName>
    </recommendedName>
</protein>
<keyword evidence="2" id="KW-0812">Transmembrane</keyword>
<dbReference type="InterPro" id="IPR017438">
    <property type="entry name" value="ATP-NAD_kinase_N"/>
</dbReference>
<name>A0A918B7A3_9ACTN</name>
<feature type="transmembrane region" description="Helical" evidence="2">
    <location>
        <begin position="78"/>
        <end position="99"/>
    </location>
</feature>
<reference evidence="4" key="1">
    <citation type="journal article" date="2014" name="Int. J. Syst. Evol. Microbiol.">
        <title>Complete genome sequence of Corynebacterium casei LMG S-19264T (=DSM 44701T), isolated from a smear-ripened cheese.</title>
        <authorList>
            <consortium name="US DOE Joint Genome Institute (JGI-PGF)"/>
            <person name="Walter F."/>
            <person name="Albersmeier A."/>
            <person name="Kalinowski J."/>
            <person name="Ruckert C."/>
        </authorList>
    </citation>
    <scope>NUCLEOTIDE SEQUENCE</scope>
    <source>
        <strain evidence="4">JCM 3131</strain>
    </source>
</reference>
<reference evidence="4" key="2">
    <citation type="submission" date="2020-09" db="EMBL/GenBank/DDBJ databases">
        <authorList>
            <person name="Sun Q."/>
            <person name="Ohkuma M."/>
        </authorList>
    </citation>
    <scope>NUCLEOTIDE SEQUENCE</scope>
    <source>
        <strain evidence="4">JCM 3131</strain>
    </source>
</reference>
<evidence type="ECO:0000256" key="1">
    <source>
        <dbReference type="SAM" id="MobiDB-lite"/>
    </source>
</evidence>
<dbReference type="EMBL" id="BMQK01000001">
    <property type="protein sequence ID" value="GGQ39730.1"/>
    <property type="molecule type" value="Genomic_DNA"/>
</dbReference>
<dbReference type="Gene3D" id="3.40.50.10330">
    <property type="entry name" value="Probable inorganic polyphosphate/atp-NAD kinase, domain 1"/>
    <property type="match status" value="1"/>
</dbReference>
<feature type="region of interest" description="Disordered" evidence="1">
    <location>
        <begin position="490"/>
        <end position="527"/>
    </location>
</feature>
<gene>
    <name evidence="4" type="ORF">GCM10010145_04310</name>
</gene>
<keyword evidence="5" id="KW-1185">Reference proteome</keyword>
<evidence type="ECO:0000259" key="3">
    <source>
        <dbReference type="PROSITE" id="PS50146"/>
    </source>
</evidence>
<organism evidence="4 5">
    <name type="scientific">Streptomyces ruber</name>
    <dbReference type="NCBI Taxonomy" id="83378"/>
    <lineage>
        <taxon>Bacteria</taxon>
        <taxon>Bacillati</taxon>
        <taxon>Actinomycetota</taxon>
        <taxon>Actinomycetes</taxon>
        <taxon>Kitasatosporales</taxon>
        <taxon>Streptomycetaceae</taxon>
        <taxon>Streptomyces</taxon>
    </lineage>
</organism>
<dbReference type="InterPro" id="IPR016064">
    <property type="entry name" value="NAD/diacylglycerol_kinase_sf"/>
</dbReference>
<dbReference type="InterPro" id="IPR001206">
    <property type="entry name" value="Diacylglycerol_kinase_cat_dom"/>
</dbReference>
<comment type="caution">
    <text evidence="4">The sequence shown here is derived from an EMBL/GenBank/DDBJ whole genome shotgun (WGS) entry which is preliminary data.</text>
</comment>
<dbReference type="Gene3D" id="2.60.200.40">
    <property type="match status" value="1"/>
</dbReference>
<sequence>MSEQCAVRETRRRPPATLYSFHVVVERVIDRAGRGGGGVAIDLDGRAHARQRWAARTALGAAAVAVLLPVAVARAASLLLLAGGLLGMGFTLAGIWWALTRRGPARAASVLLAVAAPVVVVALFAAANLLWVVVVSLMLWGLAVSAGKYALSSTKSHQVRVHEYRAPAPARPFLIMNPRSGGGKVERFALQEKAERLGARVHVLDTERPGGEEDVVALARDAVRDGADLLGVAGGDGTQALVAAVAAEHGIPFLVISAGTRNHFAMDLGLDRDDPAACLDALTDAGVEMRVDLGFVGTPGDGAPHPFVNNASFGAYAAIVQSPEYRDDKVRTSLEMLPELLTHQRGPRLVVRAGKTVIEAPQAVLVSSNPYRSDDLLGLGRRERLDSGRLGVLGVKVENAAEAAALLLGPNAPGVTVLTAQEVIVEADRPRIDVGIDGEALCLPAPVRCRIAPRALRVRVPAGRPGVPEPKPPLDWRRLRKLAAAVGRTALPKSRQNTGNWQDWQRGRKLRDPEEGRQEGQSSLSAQGWQVWRHVQGRQSRRNWETWRTYWATRTARVRQHRRKRDSPPDG</sequence>
<feature type="domain" description="DAGKc" evidence="3">
    <location>
        <begin position="167"/>
        <end position="300"/>
    </location>
</feature>
<proteinExistence type="predicted"/>
<dbReference type="Pfam" id="PF00781">
    <property type="entry name" value="DAGK_cat"/>
    <property type="match status" value="1"/>
</dbReference>
<dbReference type="Proteomes" id="UP000620156">
    <property type="component" value="Unassembled WGS sequence"/>
</dbReference>
<dbReference type="GO" id="GO:0016301">
    <property type="term" value="F:kinase activity"/>
    <property type="evidence" value="ECO:0007669"/>
    <property type="project" value="InterPro"/>
</dbReference>
<evidence type="ECO:0000256" key="2">
    <source>
        <dbReference type="SAM" id="Phobius"/>
    </source>
</evidence>
<dbReference type="SUPFAM" id="SSF111331">
    <property type="entry name" value="NAD kinase/diacylglycerol kinase-like"/>
    <property type="match status" value="1"/>
</dbReference>
<evidence type="ECO:0000313" key="5">
    <source>
        <dbReference type="Proteomes" id="UP000620156"/>
    </source>
</evidence>
<dbReference type="PROSITE" id="PS50146">
    <property type="entry name" value="DAGK"/>
    <property type="match status" value="1"/>
</dbReference>
<feature type="compositionally biased region" description="Polar residues" evidence="1">
    <location>
        <begin position="494"/>
        <end position="503"/>
    </location>
</feature>
<dbReference type="SMART" id="SM00046">
    <property type="entry name" value="DAGKc"/>
    <property type="match status" value="1"/>
</dbReference>
<keyword evidence="2" id="KW-1133">Transmembrane helix</keyword>
<evidence type="ECO:0000313" key="4">
    <source>
        <dbReference type="EMBL" id="GGQ39730.1"/>
    </source>
</evidence>
<feature type="transmembrane region" description="Helical" evidence="2">
    <location>
        <begin position="53"/>
        <end position="72"/>
    </location>
</feature>
<feature type="transmembrane region" description="Helical" evidence="2">
    <location>
        <begin position="106"/>
        <end position="125"/>
    </location>
</feature>
<accession>A0A918B7A3</accession>